<evidence type="ECO:0000313" key="5">
    <source>
        <dbReference type="Proteomes" id="UP001642409"/>
    </source>
</evidence>
<name>A0AA86TWD8_9EUKA</name>
<dbReference type="AlphaFoldDB" id="A0AA86TWD8"/>
<dbReference type="EMBL" id="CATOUU010000482">
    <property type="protein sequence ID" value="CAI9931344.1"/>
    <property type="molecule type" value="Genomic_DNA"/>
</dbReference>
<accession>A0AA86TWD8</accession>
<evidence type="ECO:0000313" key="4">
    <source>
        <dbReference type="EMBL" id="CAL6104799.1"/>
    </source>
</evidence>
<gene>
    <name evidence="1" type="ORF">HINF_LOCUS18989</name>
    <name evidence="2" type="ORF">HINF_LOCUS54930</name>
    <name evidence="3" type="ORF">HINF_LOCUS72141</name>
    <name evidence="4" type="ORF">HINF_LOCUS72956</name>
</gene>
<evidence type="ECO:0000313" key="1">
    <source>
        <dbReference type="EMBL" id="CAI9931344.1"/>
    </source>
</evidence>
<proteinExistence type="predicted"/>
<dbReference type="EMBL" id="CATOUU010001019">
    <property type="protein sequence ID" value="CAI9967285.1"/>
    <property type="molecule type" value="Genomic_DNA"/>
</dbReference>
<comment type="caution">
    <text evidence="1">The sequence shown here is derived from an EMBL/GenBank/DDBJ whole genome shotgun (WGS) entry which is preliminary data.</text>
</comment>
<protein>
    <submittedName>
        <fullName evidence="3">Hypothetical_protein</fullName>
    </submittedName>
</protein>
<evidence type="ECO:0000313" key="2">
    <source>
        <dbReference type="EMBL" id="CAI9967285.1"/>
    </source>
</evidence>
<dbReference type="Proteomes" id="UP001642409">
    <property type="component" value="Unassembled WGS sequence"/>
</dbReference>
<reference evidence="3 5" key="2">
    <citation type="submission" date="2024-07" db="EMBL/GenBank/DDBJ databases">
        <authorList>
            <person name="Akdeniz Z."/>
        </authorList>
    </citation>
    <scope>NUCLEOTIDE SEQUENCE [LARGE SCALE GENOMIC DNA]</scope>
</reference>
<organism evidence="1">
    <name type="scientific">Hexamita inflata</name>
    <dbReference type="NCBI Taxonomy" id="28002"/>
    <lineage>
        <taxon>Eukaryota</taxon>
        <taxon>Metamonada</taxon>
        <taxon>Diplomonadida</taxon>
        <taxon>Hexamitidae</taxon>
        <taxon>Hexamitinae</taxon>
        <taxon>Hexamita</taxon>
    </lineage>
</organism>
<keyword evidence="5" id="KW-1185">Reference proteome</keyword>
<reference evidence="1" key="1">
    <citation type="submission" date="2023-06" db="EMBL/GenBank/DDBJ databases">
        <authorList>
            <person name="Kurt Z."/>
        </authorList>
    </citation>
    <scope>NUCLEOTIDE SEQUENCE</scope>
</reference>
<evidence type="ECO:0000313" key="3">
    <source>
        <dbReference type="EMBL" id="CAL6103430.1"/>
    </source>
</evidence>
<sequence>MDFSYSYLMSNQINKMVEKYYKCWKINSQSRTQQQNLSDMLQSPFLVVCWLTKTLHLNSSQAGRYVVHGDSSLSRNTSYEIVALKLGYMKQIEIKSKPIRINMHVLM</sequence>
<dbReference type="EMBL" id="CAXDID020000588">
    <property type="protein sequence ID" value="CAL6104799.1"/>
    <property type="molecule type" value="Genomic_DNA"/>
</dbReference>
<dbReference type="EMBL" id="CAXDID020000566">
    <property type="protein sequence ID" value="CAL6103430.1"/>
    <property type="molecule type" value="Genomic_DNA"/>
</dbReference>